<protein>
    <submittedName>
        <fullName evidence="2">Uncharacterized protein</fullName>
    </submittedName>
</protein>
<dbReference type="Proteomes" id="UP001519460">
    <property type="component" value="Unassembled WGS sequence"/>
</dbReference>
<keyword evidence="1" id="KW-0812">Transmembrane</keyword>
<name>A0ABD0JHF6_9CAEN</name>
<proteinExistence type="predicted"/>
<reference evidence="2 3" key="1">
    <citation type="journal article" date="2023" name="Sci. Data">
        <title>Genome assembly of the Korean intertidal mud-creeper Batillaria attramentaria.</title>
        <authorList>
            <person name="Patra A.K."/>
            <person name="Ho P.T."/>
            <person name="Jun S."/>
            <person name="Lee S.J."/>
            <person name="Kim Y."/>
            <person name="Won Y.J."/>
        </authorList>
    </citation>
    <scope>NUCLEOTIDE SEQUENCE [LARGE SCALE GENOMIC DNA]</scope>
    <source>
        <strain evidence="2">Wonlab-2016</strain>
    </source>
</reference>
<evidence type="ECO:0000313" key="3">
    <source>
        <dbReference type="Proteomes" id="UP001519460"/>
    </source>
</evidence>
<organism evidence="2 3">
    <name type="scientific">Batillaria attramentaria</name>
    <dbReference type="NCBI Taxonomy" id="370345"/>
    <lineage>
        <taxon>Eukaryota</taxon>
        <taxon>Metazoa</taxon>
        <taxon>Spiralia</taxon>
        <taxon>Lophotrochozoa</taxon>
        <taxon>Mollusca</taxon>
        <taxon>Gastropoda</taxon>
        <taxon>Caenogastropoda</taxon>
        <taxon>Sorbeoconcha</taxon>
        <taxon>Cerithioidea</taxon>
        <taxon>Batillariidae</taxon>
        <taxon>Batillaria</taxon>
    </lineage>
</organism>
<sequence>MMTLLMMMTMMQDYDEEERKIVIVLCIDSSNSTSVMTLLMIMTMMQDYDKEERKRVIVQDGCHLIFDKMSRVGYAVPRQRQSVIYSRDLTGPGCQPATDSKFRTSVITDECEGRINLLQF</sequence>
<evidence type="ECO:0000313" key="2">
    <source>
        <dbReference type="EMBL" id="KAK7474398.1"/>
    </source>
</evidence>
<accession>A0ABD0JHF6</accession>
<dbReference type="EMBL" id="JACVVK020000438">
    <property type="protein sequence ID" value="KAK7474398.1"/>
    <property type="molecule type" value="Genomic_DNA"/>
</dbReference>
<evidence type="ECO:0000256" key="1">
    <source>
        <dbReference type="SAM" id="Phobius"/>
    </source>
</evidence>
<keyword evidence="3" id="KW-1185">Reference proteome</keyword>
<dbReference type="AlphaFoldDB" id="A0ABD0JHF6"/>
<keyword evidence="1" id="KW-0472">Membrane</keyword>
<gene>
    <name evidence="2" type="ORF">BaRGS_00034352</name>
</gene>
<comment type="caution">
    <text evidence="2">The sequence shown here is derived from an EMBL/GenBank/DDBJ whole genome shotgun (WGS) entry which is preliminary data.</text>
</comment>
<feature type="transmembrane region" description="Helical" evidence="1">
    <location>
        <begin position="21"/>
        <end position="45"/>
    </location>
</feature>
<keyword evidence="1" id="KW-1133">Transmembrane helix</keyword>